<evidence type="ECO:0000256" key="1">
    <source>
        <dbReference type="ARBA" id="ARBA00022679"/>
    </source>
</evidence>
<dbReference type="AlphaFoldDB" id="A0A7L4YTH9"/>
<dbReference type="UniPathway" id="UPA01057">
    <property type="reaction ID" value="UER00164"/>
</dbReference>
<gene>
    <name evidence="6 9" type="primary">menD</name>
    <name evidence="9" type="ORF">EK0264_05370</name>
</gene>
<comment type="function">
    <text evidence="6">Catalyzes the thiamine diphosphate-dependent decarboxylation of 2-oxoglutarate and the subsequent addition of the resulting succinic semialdehyde-thiamine pyrophosphate anion to isochorismate to yield 2-succinyl-5-enolpyruvyl-6-hydroxy-3-cyclohexene-1-carboxylate (SEPHCHC).</text>
</comment>
<evidence type="ECO:0000259" key="7">
    <source>
        <dbReference type="Pfam" id="PF02775"/>
    </source>
</evidence>
<dbReference type="GO" id="GO:0070204">
    <property type="term" value="F:2-succinyl-5-enolpyruvyl-6-hydroxy-3-cyclohexene-1-carboxylic-acid synthase activity"/>
    <property type="evidence" value="ECO:0007669"/>
    <property type="project" value="UniProtKB-UniRule"/>
</dbReference>
<dbReference type="PIRSF" id="PIRSF004983">
    <property type="entry name" value="MenD"/>
    <property type="match status" value="1"/>
</dbReference>
<dbReference type="PANTHER" id="PTHR42916:SF1">
    <property type="entry name" value="PROTEIN PHYLLO, CHLOROPLASTIC"/>
    <property type="match status" value="1"/>
</dbReference>
<dbReference type="HAMAP" id="MF_01659">
    <property type="entry name" value="MenD"/>
    <property type="match status" value="1"/>
</dbReference>
<dbReference type="PANTHER" id="PTHR42916">
    <property type="entry name" value="2-SUCCINYL-5-ENOLPYRUVYL-6-HYDROXY-3-CYCLOHEXENE-1-CARBOXYLATE SYNTHASE"/>
    <property type="match status" value="1"/>
</dbReference>
<keyword evidence="3 6" id="KW-0460">Magnesium</keyword>
<dbReference type="GO" id="GO:0000287">
    <property type="term" value="F:magnesium ion binding"/>
    <property type="evidence" value="ECO:0007669"/>
    <property type="project" value="UniProtKB-UniRule"/>
</dbReference>
<dbReference type="GO" id="GO:0030145">
    <property type="term" value="F:manganese ion binding"/>
    <property type="evidence" value="ECO:0007669"/>
    <property type="project" value="UniProtKB-UniRule"/>
</dbReference>
<dbReference type="InterPro" id="IPR011766">
    <property type="entry name" value="TPP_enzyme_TPP-bd"/>
</dbReference>
<comment type="catalytic activity">
    <reaction evidence="6">
        <text>isochorismate + 2-oxoglutarate + H(+) = 5-enolpyruvoyl-6-hydroxy-2-succinyl-cyclohex-3-ene-1-carboxylate + CO2</text>
        <dbReference type="Rhea" id="RHEA:25593"/>
        <dbReference type="ChEBI" id="CHEBI:15378"/>
        <dbReference type="ChEBI" id="CHEBI:16526"/>
        <dbReference type="ChEBI" id="CHEBI:16810"/>
        <dbReference type="ChEBI" id="CHEBI:29780"/>
        <dbReference type="ChEBI" id="CHEBI:58818"/>
        <dbReference type="EC" id="2.2.1.9"/>
    </reaction>
</comment>
<comment type="pathway">
    <text evidence="6">Quinol/quinone metabolism; menaquinone biosynthesis.</text>
</comment>
<dbReference type="OrthoDB" id="9791859at2"/>
<dbReference type="GO" id="GO:0009234">
    <property type="term" value="P:menaquinone biosynthetic process"/>
    <property type="evidence" value="ECO:0007669"/>
    <property type="project" value="UniProtKB-UniRule"/>
</dbReference>
<protein>
    <recommendedName>
        <fullName evidence="6">2-succinyl-5-enolpyruvyl-6-hydroxy-3-cyclohexene-1-carboxylate synthase</fullName>
        <shortName evidence="6">SEPHCHC synthase</shortName>
        <ecNumber evidence="6">2.2.1.9</ecNumber>
    </recommendedName>
    <alternativeName>
        <fullName evidence="6">Menaquinone biosynthesis protein MenD</fullName>
    </alternativeName>
</protein>
<dbReference type="FunCoup" id="A0A7L4YTH9">
    <property type="interactions" value="105"/>
</dbReference>
<comment type="cofactor">
    <cofactor evidence="6">
        <name>Mg(2+)</name>
        <dbReference type="ChEBI" id="CHEBI:18420"/>
    </cofactor>
    <cofactor evidence="6">
        <name>Mn(2+)</name>
        <dbReference type="ChEBI" id="CHEBI:29035"/>
    </cofactor>
</comment>
<keyword evidence="6" id="KW-0474">Menaquinone biosynthesis</keyword>
<reference evidence="9 10" key="1">
    <citation type="journal article" date="2018" name="Int. J. Syst. Evol. Microbiol.">
        <title>Epidermidibacterium keratini gen. nov., sp. nov., a member of the family Sporichthyaceae, isolated from keratin epidermis.</title>
        <authorList>
            <person name="Lee D.G."/>
            <person name="Trujillo M.E."/>
            <person name="Kang S."/>
            <person name="Nam J.J."/>
            <person name="Kim Y.J."/>
        </authorList>
    </citation>
    <scope>NUCLEOTIDE SEQUENCE [LARGE SCALE GENOMIC DNA]</scope>
    <source>
        <strain evidence="9 10">EPI-7</strain>
    </source>
</reference>
<comment type="similarity">
    <text evidence="6">Belongs to the TPP enzyme family. MenD subfamily.</text>
</comment>
<keyword evidence="10" id="KW-1185">Reference proteome</keyword>
<comment type="cofactor">
    <cofactor evidence="6">
        <name>thiamine diphosphate</name>
        <dbReference type="ChEBI" id="CHEBI:58937"/>
    </cofactor>
    <text evidence="6">Binds 1 thiamine pyrophosphate per subunit.</text>
</comment>
<dbReference type="CDD" id="cd02009">
    <property type="entry name" value="TPP_SHCHC_synthase"/>
    <property type="match status" value="1"/>
</dbReference>
<keyword evidence="1 6" id="KW-0808">Transferase</keyword>
<feature type="domain" description="Thiamine pyrophosphate enzyme TPP-binding" evidence="7">
    <location>
        <begin position="365"/>
        <end position="497"/>
    </location>
</feature>
<dbReference type="InterPro" id="IPR029061">
    <property type="entry name" value="THDP-binding"/>
</dbReference>
<evidence type="ECO:0000256" key="5">
    <source>
        <dbReference type="ARBA" id="ARBA00023211"/>
    </source>
</evidence>
<dbReference type="InterPro" id="IPR004433">
    <property type="entry name" value="MenaQ_synth_MenD"/>
</dbReference>
<evidence type="ECO:0000256" key="4">
    <source>
        <dbReference type="ARBA" id="ARBA00023052"/>
    </source>
</evidence>
<dbReference type="InterPro" id="IPR012001">
    <property type="entry name" value="Thiamin_PyroP_enz_TPP-bd_dom"/>
</dbReference>
<dbReference type="Pfam" id="PF02776">
    <property type="entry name" value="TPP_enzyme_N"/>
    <property type="match status" value="1"/>
</dbReference>
<dbReference type="EC" id="2.2.1.9" evidence="6"/>
<dbReference type="NCBIfam" id="TIGR00173">
    <property type="entry name" value="menD"/>
    <property type="match status" value="1"/>
</dbReference>
<dbReference type="Gene3D" id="3.40.50.1220">
    <property type="entry name" value="TPP-binding domain"/>
    <property type="match status" value="1"/>
</dbReference>
<proteinExistence type="inferred from homology"/>
<dbReference type="Gene3D" id="3.40.50.970">
    <property type="match status" value="2"/>
</dbReference>
<evidence type="ECO:0000256" key="3">
    <source>
        <dbReference type="ARBA" id="ARBA00022842"/>
    </source>
</evidence>
<keyword evidence="5 6" id="KW-0464">Manganese</keyword>
<evidence type="ECO:0000313" key="9">
    <source>
        <dbReference type="EMBL" id="QHC02293.1"/>
    </source>
</evidence>
<keyword evidence="4 6" id="KW-0786">Thiamine pyrophosphate</keyword>
<dbReference type="Proteomes" id="UP000463857">
    <property type="component" value="Chromosome"/>
</dbReference>
<sequence length="532" mass="55662">MIAWGVRDVVLAPGSRNAPMSFALADADRAGALRLHVRIDERTAGFLALGLAKGSGRPTAVCATSGTAIANLQPAVVEADLSGTPFIVVSANRPLSAQGTGANQTIDQIGIFGSAARETVHLADTEPSDWDQKLAVIEKAVGSRGPVQLDLGLTPPLVPSAQDRHFTPQATAVTIQPPQEKCELALQPRTLVVIGDTTPQLAADAVEGAAKLGFPVHVEASTALVAAGKECLQAGTFLLKSPELLEVAGPNEVLVVGRPTLNRQIPALVANPDINVTFVMEHDRIVNPMGRGQAPIVADRLALSGTADPVFSRIWHAAGRAARTIIADATEFDAGRAVAAIADTAPDLLVLASSNPIRDLDERAIRRPQRLVVNRGAAGIDGMVSTAVGAALAHQAENPASRAVAVLGDLAFLHDSTGLVIGPDEPRPNLTIVVVNNDGGAIFASLEQGAEEYAADFERIFGTPHGVDLQALCTATSTPYRRAGTESDLRAALANAPDGIDVVEVRVDRMRDRQRRRSLSDQVLAAVRNVVS</sequence>
<dbReference type="GO" id="GO:0030976">
    <property type="term" value="F:thiamine pyrophosphate binding"/>
    <property type="evidence" value="ECO:0007669"/>
    <property type="project" value="UniProtKB-UniRule"/>
</dbReference>
<name>A0A7L4YTH9_9ACTN</name>
<evidence type="ECO:0000313" key="10">
    <source>
        <dbReference type="Proteomes" id="UP000463857"/>
    </source>
</evidence>
<dbReference type="Pfam" id="PF02775">
    <property type="entry name" value="TPP_enzyme_C"/>
    <property type="match status" value="1"/>
</dbReference>
<dbReference type="KEGG" id="eke:EK0264_05370"/>
<evidence type="ECO:0000256" key="6">
    <source>
        <dbReference type="HAMAP-Rule" id="MF_01659"/>
    </source>
</evidence>
<dbReference type="UniPathway" id="UPA00079"/>
<feature type="domain" description="Thiamine pyrophosphate enzyme N-terminal TPP-binding" evidence="8">
    <location>
        <begin position="3"/>
        <end position="110"/>
    </location>
</feature>
<evidence type="ECO:0000259" key="8">
    <source>
        <dbReference type="Pfam" id="PF02776"/>
    </source>
</evidence>
<keyword evidence="2 6" id="KW-0479">Metal-binding</keyword>
<comment type="subunit">
    <text evidence="6">Homodimer.</text>
</comment>
<comment type="pathway">
    <text evidence="6">Quinol/quinone metabolism; 1,4-dihydroxy-2-naphthoate biosynthesis; 1,4-dihydroxy-2-naphthoate from chorismate: step 2/7.</text>
</comment>
<dbReference type="InParanoid" id="A0A7L4YTH9"/>
<dbReference type="EMBL" id="CP047156">
    <property type="protein sequence ID" value="QHC02293.1"/>
    <property type="molecule type" value="Genomic_DNA"/>
</dbReference>
<evidence type="ECO:0000256" key="2">
    <source>
        <dbReference type="ARBA" id="ARBA00022723"/>
    </source>
</evidence>
<accession>A0A7L4YTH9</accession>
<dbReference type="SUPFAM" id="SSF52518">
    <property type="entry name" value="Thiamin diphosphate-binding fold (THDP-binding)"/>
    <property type="match status" value="2"/>
</dbReference>
<organism evidence="9 10">
    <name type="scientific">Epidermidibacterium keratini</name>
    <dbReference type="NCBI Taxonomy" id="1891644"/>
    <lineage>
        <taxon>Bacteria</taxon>
        <taxon>Bacillati</taxon>
        <taxon>Actinomycetota</taxon>
        <taxon>Actinomycetes</taxon>
        <taxon>Sporichthyales</taxon>
        <taxon>Sporichthyaceae</taxon>
        <taxon>Epidermidibacterium</taxon>
    </lineage>
</organism>